<feature type="domain" description="Thioesterase TesA-like" evidence="3">
    <location>
        <begin position="15"/>
        <end position="202"/>
    </location>
</feature>
<evidence type="ECO:0000259" key="3">
    <source>
        <dbReference type="SMART" id="SM00824"/>
    </source>
</evidence>
<gene>
    <name evidence="4" type="ORF">Pro02_30320</name>
</gene>
<keyword evidence="5" id="KW-1185">Reference proteome</keyword>
<dbReference type="InterPro" id="IPR001031">
    <property type="entry name" value="Thioesterase"/>
</dbReference>
<dbReference type="PANTHER" id="PTHR11487">
    <property type="entry name" value="THIOESTERASE"/>
    <property type="match status" value="1"/>
</dbReference>
<name>A0A8J3S415_PLARO</name>
<protein>
    <submittedName>
        <fullName evidence="4">Thioesterase</fullName>
    </submittedName>
</protein>
<dbReference type="SUPFAM" id="SSF53474">
    <property type="entry name" value="alpha/beta-Hydrolases"/>
    <property type="match status" value="1"/>
</dbReference>
<evidence type="ECO:0000313" key="5">
    <source>
        <dbReference type="Proteomes" id="UP000655044"/>
    </source>
</evidence>
<dbReference type="GO" id="GO:0016787">
    <property type="term" value="F:hydrolase activity"/>
    <property type="evidence" value="ECO:0007669"/>
    <property type="project" value="UniProtKB-KW"/>
</dbReference>
<comment type="caution">
    <text evidence="4">The sequence shown here is derived from an EMBL/GenBank/DDBJ whole genome shotgun (WGS) entry which is preliminary data.</text>
</comment>
<dbReference type="GO" id="GO:0008610">
    <property type="term" value="P:lipid biosynthetic process"/>
    <property type="evidence" value="ECO:0007669"/>
    <property type="project" value="TreeGrafter"/>
</dbReference>
<dbReference type="Gene3D" id="3.40.50.1820">
    <property type="entry name" value="alpha/beta hydrolase"/>
    <property type="match status" value="1"/>
</dbReference>
<evidence type="ECO:0000256" key="1">
    <source>
        <dbReference type="ARBA" id="ARBA00007169"/>
    </source>
</evidence>
<keyword evidence="2" id="KW-0378">Hydrolase</keyword>
<dbReference type="Pfam" id="PF00975">
    <property type="entry name" value="Thioesterase"/>
    <property type="match status" value="1"/>
</dbReference>
<reference evidence="4" key="1">
    <citation type="submission" date="2021-01" db="EMBL/GenBank/DDBJ databases">
        <title>Whole genome shotgun sequence of Planobispora rosea NBRC 15558.</title>
        <authorList>
            <person name="Komaki H."/>
            <person name="Tamura T."/>
        </authorList>
    </citation>
    <scope>NUCLEOTIDE SEQUENCE</scope>
    <source>
        <strain evidence="4">NBRC 15558</strain>
    </source>
</reference>
<proteinExistence type="inferred from homology"/>
<dbReference type="EMBL" id="BOOI01000025">
    <property type="protein sequence ID" value="GIH84624.1"/>
    <property type="molecule type" value="Genomic_DNA"/>
</dbReference>
<dbReference type="Proteomes" id="UP000655044">
    <property type="component" value="Unassembled WGS sequence"/>
</dbReference>
<dbReference type="InterPro" id="IPR020802">
    <property type="entry name" value="TesA-like"/>
</dbReference>
<dbReference type="SMART" id="SM00824">
    <property type="entry name" value="PKS_TE"/>
    <property type="match status" value="1"/>
</dbReference>
<dbReference type="InterPro" id="IPR029058">
    <property type="entry name" value="AB_hydrolase_fold"/>
</dbReference>
<dbReference type="RefSeq" id="WP_239146978.1">
    <property type="nucleotide sequence ID" value="NZ_BOOI01000025.1"/>
</dbReference>
<accession>A0A8J3S415</accession>
<dbReference type="PANTHER" id="PTHR11487:SF0">
    <property type="entry name" value="S-ACYL FATTY ACID SYNTHASE THIOESTERASE, MEDIUM CHAIN"/>
    <property type="match status" value="1"/>
</dbReference>
<sequence>MRCFHPSADAQVRLICFPHAGGSASFYFPLSRALPPWIEVLALQYPGRQDRRHEQPIGNLRELADHVSRELTPWLDLPVAFFGHSLGATLAFEVALRLQQREQPPSSLFVSGRRAPSRFRDERVHLADDQALLAQLANLDGTAPQLLGDEEALRMVLPALRGDYRAAETYRYWPGPRLTCPIHALTGDDDAMATLDEVSAWSEHTSAGFEMKVYGGGHFFLVDHATQIQQLIITELAKERQ</sequence>
<evidence type="ECO:0000256" key="2">
    <source>
        <dbReference type="ARBA" id="ARBA00022801"/>
    </source>
</evidence>
<evidence type="ECO:0000313" key="4">
    <source>
        <dbReference type="EMBL" id="GIH84624.1"/>
    </source>
</evidence>
<comment type="similarity">
    <text evidence="1">Belongs to the thioesterase family.</text>
</comment>
<dbReference type="AlphaFoldDB" id="A0A8J3S415"/>
<organism evidence="4 5">
    <name type="scientific">Planobispora rosea</name>
    <dbReference type="NCBI Taxonomy" id="35762"/>
    <lineage>
        <taxon>Bacteria</taxon>
        <taxon>Bacillati</taxon>
        <taxon>Actinomycetota</taxon>
        <taxon>Actinomycetes</taxon>
        <taxon>Streptosporangiales</taxon>
        <taxon>Streptosporangiaceae</taxon>
        <taxon>Planobispora</taxon>
    </lineage>
</organism>
<dbReference type="InterPro" id="IPR012223">
    <property type="entry name" value="TEII"/>
</dbReference>